<proteinExistence type="inferred from homology"/>
<dbReference type="Proteomes" id="UP000643405">
    <property type="component" value="Unassembled WGS sequence"/>
</dbReference>
<dbReference type="CDD" id="cd05237">
    <property type="entry name" value="UDP_invert_4-6DH_SDR_e"/>
    <property type="match status" value="1"/>
</dbReference>
<dbReference type="InterPro" id="IPR003869">
    <property type="entry name" value="Polysac_CapD-like"/>
</dbReference>
<feature type="transmembrane region" description="Helical" evidence="2">
    <location>
        <begin position="111"/>
        <end position="131"/>
    </location>
</feature>
<sequence length="611" mass="67490">MLMLSRDVKKAILVSFDFLALIAIAWLSFSIRLNTFFVPNTEQIGLIVAAPVIAFPIFMRLGLYRAVLRYLPDRAIWTIWKAVTVAALGWVALAFLTRMTGLEGMPRSVAVIYWMLAFVVIVGSRFGLKWYSSGPDRRKRMTPTLIYGAGDAGTQLASALLSTTDHVVAGFLTADRNLHGLDIMGARVYPPDNIDKLVRDLGIREIIITMPEPNENRRHVIEQCSGLPVKIRVLPPITDLASGKYLVNMVRDIQIEDILGRSTVPPNPELLHAAIEGKNIFIAGAAGSIGSEVARIAAAFKPNRLVLFDLNEHGMYQISRELRRLNLCEVVPVLGSVCDFRLLKSVMQDYGIDTVYHCAAYKHVSLVEANIVEAVRNNILGTRTIAEAALETGVSDVVLISSDKAVRPTNIMGATKRWSELIVRHYGDIHAQKTGGTNRFASVRFGNVLGSSGSVVPLFKEQIANGGPVTLTDENMTRYFMSIREAAELIIQGSALAESGDILVLEMGEPVRIRDLAENMILLAGQSVRSDKNPEGEIEIEIVGASEGEKLNEELFYDPSGVTLTDHPRIKKARRQSLDNWDITGMLSELDEALKDGSPEKMRQLIFERIQ</sequence>
<keyword evidence="5" id="KW-1185">Reference proteome</keyword>
<accession>A0A8J6U2W6</accession>
<dbReference type="PANTHER" id="PTHR43318:SF1">
    <property type="entry name" value="POLYSACCHARIDE BIOSYNTHESIS PROTEIN EPSC-RELATED"/>
    <property type="match status" value="1"/>
</dbReference>
<comment type="caution">
    <text evidence="4">The sequence shown here is derived from an EMBL/GenBank/DDBJ whole genome shotgun (WGS) entry which is preliminary data.</text>
</comment>
<dbReference type="AlphaFoldDB" id="A0A8J6U2W6"/>
<dbReference type="RefSeq" id="WP_188165396.1">
    <property type="nucleotide sequence ID" value="NZ_JACVVX010000004.1"/>
</dbReference>
<evidence type="ECO:0000256" key="2">
    <source>
        <dbReference type="SAM" id="Phobius"/>
    </source>
</evidence>
<evidence type="ECO:0000256" key="1">
    <source>
        <dbReference type="ARBA" id="ARBA00007430"/>
    </source>
</evidence>
<keyword evidence="2" id="KW-0812">Transmembrane</keyword>
<keyword evidence="2" id="KW-0472">Membrane</keyword>
<organism evidence="4 5">
    <name type="scientific">Oryzicola mucosus</name>
    <dbReference type="NCBI Taxonomy" id="2767425"/>
    <lineage>
        <taxon>Bacteria</taxon>
        <taxon>Pseudomonadati</taxon>
        <taxon>Pseudomonadota</taxon>
        <taxon>Alphaproteobacteria</taxon>
        <taxon>Hyphomicrobiales</taxon>
        <taxon>Phyllobacteriaceae</taxon>
        <taxon>Oryzicola</taxon>
    </lineage>
</organism>
<dbReference type="EMBL" id="JACVVX010000004">
    <property type="protein sequence ID" value="MBD0415978.1"/>
    <property type="molecule type" value="Genomic_DNA"/>
</dbReference>
<dbReference type="Pfam" id="PF02719">
    <property type="entry name" value="Polysacc_synt_2"/>
    <property type="match status" value="1"/>
</dbReference>
<feature type="transmembrane region" description="Helical" evidence="2">
    <location>
        <begin position="75"/>
        <end position="96"/>
    </location>
</feature>
<reference evidence="4" key="1">
    <citation type="submission" date="2020-09" db="EMBL/GenBank/DDBJ databases">
        <title>Genome seq and assembly of Tianweitania sp.</title>
        <authorList>
            <person name="Chhetri G."/>
        </authorList>
    </citation>
    <scope>NUCLEOTIDE SEQUENCE</scope>
    <source>
        <strain evidence="4">Rool2</strain>
    </source>
</reference>
<keyword evidence="2" id="KW-1133">Transmembrane helix</keyword>
<dbReference type="InterPro" id="IPR036291">
    <property type="entry name" value="NAD(P)-bd_dom_sf"/>
</dbReference>
<dbReference type="InterPro" id="IPR051203">
    <property type="entry name" value="Polysaccharide_Synthase-Rel"/>
</dbReference>
<comment type="similarity">
    <text evidence="1">Belongs to the polysaccharide synthase family.</text>
</comment>
<evidence type="ECO:0000313" key="4">
    <source>
        <dbReference type="EMBL" id="MBD0415978.1"/>
    </source>
</evidence>
<evidence type="ECO:0000313" key="5">
    <source>
        <dbReference type="Proteomes" id="UP000643405"/>
    </source>
</evidence>
<dbReference type="PANTHER" id="PTHR43318">
    <property type="entry name" value="UDP-N-ACETYLGLUCOSAMINE 4,6-DEHYDRATASE"/>
    <property type="match status" value="1"/>
</dbReference>
<dbReference type="SUPFAM" id="SSF51735">
    <property type="entry name" value="NAD(P)-binding Rossmann-fold domains"/>
    <property type="match status" value="2"/>
</dbReference>
<feature type="transmembrane region" description="Helical" evidence="2">
    <location>
        <begin position="12"/>
        <end position="31"/>
    </location>
</feature>
<dbReference type="Gene3D" id="3.40.50.720">
    <property type="entry name" value="NAD(P)-binding Rossmann-like Domain"/>
    <property type="match status" value="2"/>
</dbReference>
<gene>
    <name evidence="4" type="ORF">ICI42_15060</name>
</gene>
<feature type="domain" description="Polysaccharide biosynthesis protein CapD-like" evidence="3">
    <location>
        <begin position="280"/>
        <end position="573"/>
    </location>
</feature>
<feature type="transmembrane region" description="Helical" evidence="2">
    <location>
        <begin position="43"/>
        <end position="63"/>
    </location>
</feature>
<evidence type="ECO:0000259" key="3">
    <source>
        <dbReference type="Pfam" id="PF02719"/>
    </source>
</evidence>
<name>A0A8J6U2W6_9HYPH</name>
<protein>
    <submittedName>
        <fullName evidence="4">Polysaccharide biosynthesis protein</fullName>
    </submittedName>
</protein>